<proteinExistence type="predicted"/>
<reference evidence="2 3" key="1">
    <citation type="submission" date="2023-08" db="EMBL/GenBank/DDBJ databases">
        <title>New molecular markers tilS and rpoB for phylogenetic and monitoring studies of the genus Thiothrix biodiversity.</title>
        <authorList>
            <person name="Ravin N.V."/>
            <person name="Smolyakov D."/>
            <person name="Markov N.D."/>
            <person name="Beletsky A.V."/>
            <person name="Mardanov A.V."/>
            <person name="Rudenko T.S."/>
            <person name="Grabovich M.Y."/>
        </authorList>
    </citation>
    <scope>NUCLEOTIDE SEQUENCE [LARGE SCALE GENOMIC DNA]</scope>
    <source>
        <strain evidence="2 3">MK1</strain>
    </source>
</reference>
<name>A0ABY9MTX2_9GAMM</name>
<evidence type="ECO:0000313" key="3">
    <source>
        <dbReference type="Proteomes" id="UP001236657"/>
    </source>
</evidence>
<keyword evidence="3" id="KW-1185">Reference proteome</keyword>
<sequence length="76" mass="8831">MAKQDDFFKMQVRIPMELYEQLKESSDENFRSLNAEIIYLLSVCMGNKATSATPEQVREIVTDIVKTELKRSKKTD</sequence>
<dbReference type="SUPFAM" id="SSF47598">
    <property type="entry name" value="Ribbon-helix-helix"/>
    <property type="match status" value="1"/>
</dbReference>
<gene>
    <name evidence="2" type="ORF">RCF98_02565</name>
</gene>
<dbReference type="InterPro" id="IPR010985">
    <property type="entry name" value="Ribbon_hlx_hlx"/>
</dbReference>
<dbReference type="Proteomes" id="UP001236657">
    <property type="component" value="Chromosome"/>
</dbReference>
<evidence type="ECO:0000259" key="1">
    <source>
        <dbReference type="Pfam" id="PF03869"/>
    </source>
</evidence>
<dbReference type="EMBL" id="CP133218">
    <property type="protein sequence ID" value="WML91246.1"/>
    <property type="molecule type" value="Genomic_DNA"/>
</dbReference>
<dbReference type="InterPro" id="IPR013321">
    <property type="entry name" value="Arc_rbn_hlx_hlx"/>
</dbReference>
<dbReference type="RefSeq" id="WP_308895978.1">
    <property type="nucleotide sequence ID" value="NZ_CP133218.1"/>
</dbReference>
<dbReference type="Gene3D" id="1.10.1220.10">
    <property type="entry name" value="Met repressor-like"/>
    <property type="match status" value="1"/>
</dbReference>
<protein>
    <submittedName>
        <fullName evidence="2">Arc family DNA-binding protein</fullName>
    </submittedName>
</protein>
<organism evidence="2 3">
    <name type="scientific">Thiothrix lacustris</name>
    <dbReference type="NCBI Taxonomy" id="525917"/>
    <lineage>
        <taxon>Bacteria</taxon>
        <taxon>Pseudomonadati</taxon>
        <taxon>Pseudomonadota</taxon>
        <taxon>Gammaproteobacteria</taxon>
        <taxon>Thiotrichales</taxon>
        <taxon>Thiotrichaceae</taxon>
        <taxon>Thiothrix</taxon>
    </lineage>
</organism>
<dbReference type="InterPro" id="IPR005569">
    <property type="entry name" value="Arc_DNA-bd_dom"/>
</dbReference>
<feature type="domain" description="Arc-like DNA binding" evidence="1">
    <location>
        <begin position="9"/>
        <end position="40"/>
    </location>
</feature>
<dbReference type="Pfam" id="PF03869">
    <property type="entry name" value="Arc"/>
    <property type="match status" value="1"/>
</dbReference>
<keyword evidence="2" id="KW-0238">DNA-binding</keyword>
<evidence type="ECO:0000313" key="2">
    <source>
        <dbReference type="EMBL" id="WML91246.1"/>
    </source>
</evidence>
<dbReference type="GO" id="GO:0003677">
    <property type="term" value="F:DNA binding"/>
    <property type="evidence" value="ECO:0007669"/>
    <property type="project" value="UniProtKB-KW"/>
</dbReference>
<accession>A0ABY9MTX2</accession>